<dbReference type="AlphaFoldDB" id="A0A5B7DIS1"/>
<dbReference type="EMBL" id="VSRR010000962">
    <property type="protein sequence ID" value="MPC21300.1"/>
    <property type="molecule type" value="Genomic_DNA"/>
</dbReference>
<accession>A0A5B7DIS1</accession>
<comment type="caution">
    <text evidence="1">The sequence shown here is derived from an EMBL/GenBank/DDBJ whole genome shotgun (WGS) entry which is preliminary data.</text>
</comment>
<proteinExistence type="predicted"/>
<dbReference type="Proteomes" id="UP000324222">
    <property type="component" value="Unassembled WGS sequence"/>
</dbReference>
<organism evidence="1 2">
    <name type="scientific">Portunus trituberculatus</name>
    <name type="common">Swimming crab</name>
    <name type="synonym">Neptunus trituberculatus</name>
    <dbReference type="NCBI Taxonomy" id="210409"/>
    <lineage>
        <taxon>Eukaryota</taxon>
        <taxon>Metazoa</taxon>
        <taxon>Ecdysozoa</taxon>
        <taxon>Arthropoda</taxon>
        <taxon>Crustacea</taxon>
        <taxon>Multicrustacea</taxon>
        <taxon>Malacostraca</taxon>
        <taxon>Eumalacostraca</taxon>
        <taxon>Eucarida</taxon>
        <taxon>Decapoda</taxon>
        <taxon>Pleocyemata</taxon>
        <taxon>Brachyura</taxon>
        <taxon>Eubrachyura</taxon>
        <taxon>Portunoidea</taxon>
        <taxon>Portunidae</taxon>
        <taxon>Portuninae</taxon>
        <taxon>Portunus</taxon>
    </lineage>
</organism>
<name>A0A5B7DIS1_PORTR</name>
<dbReference type="OrthoDB" id="6358661at2759"/>
<reference evidence="1 2" key="1">
    <citation type="submission" date="2019-05" db="EMBL/GenBank/DDBJ databases">
        <title>Another draft genome of Portunus trituberculatus and its Hox gene families provides insights of decapod evolution.</title>
        <authorList>
            <person name="Jeong J.-H."/>
            <person name="Song I."/>
            <person name="Kim S."/>
            <person name="Choi T."/>
            <person name="Kim D."/>
            <person name="Ryu S."/>
            <person name="Kim W."/>
        </authorList>
    </citation>
    <scope>NUCLEOTIDE SEQUENCE [LARGE SCALE GENOMIC DNA]</scope>
    <source>
        <tissue evidence="1">Muscle</tissue>
    </source>
</reference>
<evidence type="ECO:0000313" key="2">
    <source>
        <dbReference type="Proteomes" id="UP000324222"/>
    </source>
</evidence>
<evidence type="ECO:0000313" key="1">
    <source>
        <dbReference type="EMBL" id="MPC21300.1"/>
    </source>
</evidence>
<keyword evidence="2" id="KW-1185">Reference proteome</keyword>
<gene>
    <name evidence="1" type="ORF">E2C01_014282</name>
</gene>
<dbReference type="Pfam" id="PF00379">
    <property type="entry name" value="Chitin_bind_4"/>
    <property type="match status" value="1"/>
</dbReference>
<sequence>MADNVEGYLTSADHCTTGRMQHPFLVSIGYVDPRDRVQEIVYYADDEGFHVQRASNLPKETVAVQKARKYHEELFEKIRQEHARIAAERALLESQENQYEI</sequence>
<protein>
    <submittedName>
        <fullName evidence="1">Uncharacterized protein</fullName>
    </submittedName>
</protein>
<dbReference type="InterPro" id="IPR000618">
    <property type="entry name" value="Insect_cuticle"/>
</dbReference>